<evidence type="ECO:0000259" key="2">
    <source>
        <dbReference type="SMART" id="SM00327"/>
    </source>
</evidence>
<dbReference type="Pfam" id="PF13519">
    <property type="entry name" value="VWA_2"/>
    <property type="match status" value="1"/>
</dbReference>
<protein>
    <recommendedName>
        <fullName evidence="2">VWFA domain-containing protein</fullName>
    </recommendedName>
</protein>
<dbReference type="Proteomes" id="UP001438707">
    <property type="component" value="Unassembled WGS sequence"/>
</dbReference>
<reference evidence="3 4" key="1">
    <citation type="journal article" date="2024" name="Nat. Commun.">
        <title>Phylogenomics reveals the evolutionary origins of lichenization in chlorophyte algae.</title>
        <authorList>
            <person name="Puginier C."/>
            <person name="Libourel C."/>
            <person name="Otte J."/>
            <person name="Skaloud P."/>
            <person name="Haon M."/>
            <person name="Grisel S."/>
            <person name="Petersen M."/>
            <person name="Berrin J.G."/>
            <person name="Delaux P.M."/>
            <person name="Dal Grande F."/>
            <person name="Keller J."/>
        </authorList>
    </citation>
    <scope>NUCLEOTIDE SEQUENCE [LARGE SCALE GENOMIC DNA]</scope>
    <source>
        <strain evidence="3 4">SAG 2145</strain>
    </source>
</reference>
<dbReference type="SUPFAM" id="SSF53300">
    <property type="entry name" value="vWA-like"/>
    <property type="match status" value="1"/>
</dbReference>
<organism evidence="3 4">
    <name type="scientific">Apatococcus lobatus</name>
    <dbReference type="NCBI Taxonomy" id="904363"/>
    <lineage>
        <taxon>Eukaryota</taxon>
        <taxon>Viridiplantae</taxon>
        <taxon>Chlorophyta</taxon>
        <taxon>core chlorophytes</taxon>
        <taxon>Trebouxiophyceae</taxon>
        <taxon>Chlorellales</taxon>
        <taxon>Chlorellaceae</taxon>
        <taxon>Apatococcus</taxon>
    </lineage>
</organism>
<feature type="domain" description="VWFA" evidence="2">
    <location>
        <begin position="433"/>
        <end position="597"/>
    </location>
</feature>
<dbReference type="PANTHER" id="PTHR36846">
    <property type="entry name" value="PROTEIN VIAA"/>
    <property type="match status" value="1"/>
</dbReference>
<dbReference type="InterPro" id="IPR002035">
    <property type="entry name" value="VWF_A"/>
</dbReference>
<gene>
    <name evidence="3" type="ORF">WJX74_010889</name>
</gene>
<dbReference type="InterPro" id="IPR036465">
    <property type="entry name" value="vWFA_dom_sf"/>
</dbReference>
<feature type="compositionally biased region" description="Basic and acidic residues" evidence="1">
    <location>
        <begin position="91"/>
        <end position="102"/>
    </location>
</feature>
<feature type="compositionally biased region" description="Low complexity" evidence="1">
    <location>
        <begin position="113"/>
        <end position="129"/>
    </location>
</feature>
<evidence type="ECO:0000313" key="3">
    <source>
        <dbReference type="EMBL" id="KAK9819474.1"/>
    </source>
</evidence>
<proteinExistence type="predicted"/>
<feature type="region of interest" description="Disordered" evidence="1">
    <location>
        <begin position="87"/>
        <end position="143"/>
    </location>
</feature>
<keyword evidence="4" id="KW-1185">Reference proteome</keyword>
<sequence>MQLPGTRGSLPEAKSRALALASWRESLRKGILPKVQPGVNWPQEPFRGSLLGALRNLGMPRFTRRHPALLNALLAQMLQMAHDFEEEMEAQMDKQNEQKQERPPPQQSNPQAEQEGQQSEQDGQGSGDQPTEDQQDSSGNADMDTNELTQEQIEELIKQAAQGQQQGGKELNLNMDLDMGEKQQQTQQEMSEEMAAAMQAKAEEMVQDFKEQWEPIADNLAEAMEAFDDLEGLVDGKKGFSKENQSLWRKTGWKDVAKLRRQLEKLKELRTLVNSLGRAGGRGPMRRAPEQILRTGRPPGMVRSPLQPEETRGIARSGDLSRMLPFEAHLLAAGAPRFQDSEGKRYSLRGNPSRNNGAAATASAMAGAVPSTAESSAEFEANLQYFPGSRPLRMLHMARRVERTLMSYERTGWLENEPARLTGRTEIRPAAEMGPIMVCLDTSGSMMGARETVAKAVALECLRGALRQDRKCYLYAFSGMNQVQELELSLETQNMARLLEFLSHSFSGGTDVDRPLELCLQRLDQQEWAQADILMVTDGEIPDANQGIQQRLKKAGNDLGLKVHALLVGRSEDSAAIGKFCTNIHQFTAWDGVDGVKNSYTSL</sequence>
<dbReference type="AlphaFoldDB" id="A0AAW1QDJ1"/>
<dbReference type="Gene3D" id="3.40.50.410">
    <property type="entry name" value="von Willebrand factor, type A domain"/>
    <property type="match status" value="1"/>
</dbReference>
<comment type="caution">
    <text evidence="3">The sequence shown here is derived from an EMBL/GenBank/DDBJ whole genome shotgun (WGS) entry which is preliminary data.</text>
</comment>
<evidence type="ECO:0000313" key="4">
    <source>
        <dbReference type="Proteomes" id="UP001438707"/>
    </source>
</evidence>
<name>A0AAW1QDJ1_9CHLO</name>
<dbReference type="SMART" id="SM00327">
    <property type="entry name" value="VWA"/>
    <property type="match status" value="1"/>
</dbReference>
<dbReference type="EMBL" id="JALJOS010000047">
    <property type="protein sequence ID" value="KAK9819474.1"/>
    <property type="molecule type" value="Genomic_DNA"/>
</dbReference>
<evidence type="ECO:0000256" key="1">
    <source>
        <dbReference type="SAM" id="MobiDB-lite"/>
    </source>
</evidence>
<dbReference type="GO" id="GO:0005829">
    <property type="term" value="C:cytosol"/>
    <property type="evidence" value="ECO:0007669"/>
    <property type="project" value="TreeGrafter"/>
</dbReference>
<dbReference type="PANTHER" id="PTHR36846:SF1">
    <property type="entry name" value="PROTEIN VIAA"/>
    <property type="match status" value="1"/>
</dbReference>
<accession>A0AAW1QDJ1</accession>